<dbReference type="InterPro" id="IPR050736">
    <property type="entry name" value="Sensor_HK_Regulatory"/>
</dbReference>
<gene>
    <name evidence="9" type="ORF">A3C04_04125</name>
</gene>
<dbReference type="SMART" id="SM00387">
    <property type="entry name" value="HATPase_c"/>
    <property type="match status" value="1"/>
</dbReference>
<reference evidence="9 10" key="1">
    <citation type="journal article" date="2016" name="Nat. Commun.">
        <title>Thousands of microbial genomes shed light on interconnected biogeochemical processes in an aquifer system.</title>
        <authorList>
            <person name="Anantharaman K."/>
            <person name="Brown C.T."/>
            <person name="Hug L.A."/>
            <person name="Sharon I."/>
            <person name="Castelle C.J."/>
            <person name="Probst A.J."/>
            <person name="Thomas B.C."/>
            <person name="Singh A."/>
            <person name="Wilkins M.J."/>
            <person name="Karaoz U."/>
            <person name="Brodie E.L."/>
            <person name="Williams K.H."/>
            <person name="Hubbard S.S."/>
            <person name="Banfield J.F."/>
        </authorList>
    </citation>
    <scope>NUCLEOTIDE SEQUENCE [LARGE SCALE GENOMIC DNA]</scope>
</reference>
<dbReference type="EMBL" id="MHTV01000032">
    <property type="protein sequence ID" value="OHA66495.1"/>
    <property type="molecule type" value="Genomic_DNA"/>
</dbReference>
<proteinExistence type="predicted"/>
<protein>
    <recommendedName>
        <fullName evidence="2">histidine kinase</fullName>
        <ecNumber evidence="2">2.7.13.3</ecNumber>
    </recommendedName>
</protein>
<evidence type="ECO:0000256" key="3">
    <source>
        <dbReference type="ARBA" id="ARBA00022553"/>
    </source>
</evidence>
<dbReference type="PRINTS" id="PR00344">
    <property type="entry name" value="BCTRLSENSOR"/>
</dbReference>
<evidence type="ECO:0000256" key="4">
    <source>
        <dbReference type="ARBA" id="ARBA00022679"/>
    </source>
</evidence>
<feature type="domain" description="Histidine kinase" evidence="8">
    <location>
        <begin position="97"/>
        <end position="330"/>
    </location>
</feature>
<comment type="catalytic activity">
    <reaction evidence="1">
        <text>ATP + protein L-histidine = ADP + protein N-phospho-L-histidine.</text>
        <dbReference type="EC" id="2.7.13.3"/>
    </reaction>
</comment>
<keyword evidence="7" id="KW-1133">Transmembrane helix</keyword>
<dbReference type="EC" id="2.7.13.3" evidence="2"/>
<dbReference type="Gene3D" id="3.30.565.10">
    <property type="entry name" value="Histidine kinase-like ATPase, C-terminal domain"/>
    <property type="match status" value="1"/>
</dbReference>
<dbReference type="PROSITE" id="PS50109">
    <property type="entry name" value="HIS_KIN"/>
    <property type="match status" value="1"/>
</dbReference>
<dbReference type="SMART" id="SM00388">
    <property type="entry name" value="HisKA"/>
    <property type="match status" value="1"/>
</dbReference>
<evidence type="ECO:0000256" key="6">
    <source>
        <dbReference type="ARBA" id="ARBA00023012"/>
    </source>
</evidence>
<evidence type="ECO:0000313" key="9">
    <source>
        <dbReference type="EMBL" id="OHA66495.1"/>
    </source>
</evidence>
<dbReference type="PANTHER" id="PTHR43711:SF1">
    <property type="entry name" value="HISTIDINE KINASE 1"/>
    <property type="match status" value="1"/>
</dbReference>
<evidence type="ECO:0000256" key="2">
    <source>
        <dbReference type="ARBA" id="ARBA00012438"/>
    </source>
</evidence>
<keyword evidence="5" id="KW-0418">Kinase</keyword>
<name>A0A1G2R0T7_9BACT</name>
<accession>A0A1G2R0T7</accession>
<feature type="transmembrane region" description="Helical" evidence="7">
    <location>
        <begin position="58"/>
        <end position="77"/>
    </location>
</feature>
<evidence type="ECO:0000256" key="1">
    <source>
        <dbReference type="ARBA" id="ARBA00000085"/>
    </source>
</evidence>
<dbReference type="InterPro" id="IPR003661">
    <property type="entry name" value="HisK_dim/P_dom"/>
</dbReference>
<dbReference type="PANTHER" id="PTHR43711">
    <property type="entry name" value="TWO-COMPONENT HISTIDINE KINASE"/>
    <property type="match status" value="1"/>
</dbReference>
<dbReference type="InterPro" id="IPR036097">
    <property type="entry name" value="HisK_dim/P_sf"/>
</dbReference>
<dbReference type="InterPro" id="IPR004358">
    <property type="entry name" value="Sig_transdc_His_kin-like_C"/>
</dbReference>
<dbReference type="GO" id="GO:0000155">
    <property type="term" value="F:phosphorelay sensor kinase activity"/>
    <property type="evidence" value="ECO:0007669"/>
    <property type="project" value="InterPro"/>
</dbReference>
<dbReference type="Proteomes" id="UP000178092">
    <property type="component" value="Unassembled WGS sequence"/>
</dbReference>
<dbReference type="InterPro" id="IPR003594">
    <property type="entry name" value="HATPase_dom"/>
</dbReference>
<sequence>MDLKQIKQLMIITGDCRQYGIPLWQCPQFLFLVMGFIILVSSTLFYMLAGKFIRDPQVVAMMILGLAAFLFALSFVISKSFERLAEANRMKSEFVGIASHQLRTPLTNLGWALDYLMGQGDKKKQALPAEERTEYMNILKENIERMQDLVNRLLVVSRVEEGRLALQKEKFHLPQLIENAVESASSFIAAANVKVKIEGEKEMPDVESDRMQIRQVVSNLLDNAIRYAMIAGDEKKDISRQAQITIRYGVRSKNMYVEIEDNGIGIALADQKFIFRKFFRGRNALRHQTQGSGLGLYIIKSIVKEAGGDMGFQSQENKGSMFWFTLPLQA</sequence>
<dbReference type="CDD" id="cd00082">
    <property type="entry name" value="HisKA"/>
    <property type="match status" value="1"/>
</dbReference>
<evidence type="ECO:0000256" key="7">
    <source>
        <dbReference type="SAM" id="Phobius"/>
    </source>
</evidence>
<evidence type="ECO:0000256" key="5">
    <source>
        <dbReference type="ARBA" id="ARBA00022777"/>
    </source>
</evidence>
<dbReference type="SUPFAM" id="SSF47384">
    <property type="entry name" value="Homodimeric domain of signal transducing histidine kinase"/>
    <property type="match status" value="1"/>
</dbReference>
<keyword evidence="4" id="KW-0808">Transferase</keyword>
<organism evidence="9 10">
    <name type="scientific">Candidatus Wildermuthbacteria bacterium RIFCSPHIGHO2_02_FULL_45_25</name>
    <dbReference type="NCBI Taxonomy" id="1802450"/>
    <lineage>
        <taxon>Bacteria</taxon>
        <taxon>Candidatus Wildermuthiibacteriota</taxon>
    </lineage>
</organism>
<dbReference type="InterPro" id="IPR036890">
    <property type="entry name" value="HATPase_C_sf"/>
</dbReference>
<evidence type="ECO:0000313" key="10">
    <source>
        <dbReference type="Proteomes" id="UP000178092"/>
    </source>
</evidence>
<keyword evidence="6" id="KW-0902">Two-component regulatory system</keyword>
<dbReference type="FunFam" id="3.30.565.10:FF:000006">
    <property type="entry name" value="Sensor histidine kinase WalK"/>
    <property type="match status" value="1"/>
</dbReference>
<evidence type="ECO:0000259" key="8">
    <source>
        <dbReference type="PROSITE" id="PS50109"/>
    </source>
</evidence>
<keyword evidence="7" id="KW-0472">Membrane</keyword>
<dbReference type="AlphaFoldDB" id="A0A1G2R0T7"/>
<feature type="transmembrane region" description="Helical" evidence="7">
    <location>
        <begin position="29"/>
        <end position="49"/>
    </location>
</feature>
<dbReference type="Pfam" id="PF02518">
    <property type="entry name" value="HATPase_c"/>
    <property type="match status" value="1"/>
</dbReference>
<keyword evidence="7" id="KW-0812">Transmembrane</keyword>
<dbReference type="Gene3D" id="1.10.287.130">
    <property type="match status" value="1"/>
</dbReference>
<keyword evidence="3" id="KW-0597">Phosphoprotein</keyword>
<dbReference type="SUPFAM" id="SSF55874">
    <property type="entry name" value="ATPase domain of HSP90 chaperone/DNA topoisomerase II/histidine kinase"/>
    <property type="match status" value="1"/>
</dbReference>
<comment type="caution">
    <text evidence="9">The sequence shown here is derived from an EMBL/GenBank/DDBJ whole genome shotgun (WGS) entry which is preliminary data.</text>
</comment>
<dbReference type="Pfam" id="PF00512">
    <property type="entry name" value="HisKA"/>
    <property type="match status" value="1"/>
</dbReference>
<dbReference type="InterPro" id="IPR005467">
    <property type="entry name" value="His_kinase_dom"/>
</dbReference>